<sequence length="33" mass="3812">MRIKSSLLKFSHLETNTAKQKSLSEVFHTFCCP</sequence>
<organism evidence="1">
    <name type="scientific">Rhizophora mucronata</name>
    <name type="common">Asiatic mangrove</name>
    <dbReference type="NCBI Taxonomy" id="61149"/>
    <lineage>
        <taxon>Eukaryota</taxon>
        <taxon>Viridiplantae</taxon>
        <taxon>Streptophyta</taxon>
        <taxon>Embryophyta</taxon>
        <taxon>Tracheophyta</taxon>
        <taxon>Spermatophyta</taxon>
        <taxon>Magnoliopsida</taxon>
        <taxon>eudicotyledons</taxon>
        <taxon>Gunneridae</taxon>
        <taxon>Pentapetalae</taxon>
        <taxon>rosids</taxon>
        <taxon>fabids</taxon>
        <taxon>Malpighiales</taxon>
        <taxon>Rhizophoraceae</taxon>
        <taxon>Rhizophora</taxon>
    </lineage>
</organism>
<name>A0A2P2PP00_RHIMU</name>
<dbReference type="AlphaFoldDB" id="A0A2P2PP00"/>
<evidence type="ECO:0000313" key="1">
    <source>
        <dbReference type="EMBL" id="MBX56457.1"/>
    </source>
</evidence>
<proteinExistence type="predicted"/>
<protein>
    <submittedName>
        <fullName evidence="1">Uncharacterized protein</fullName>
    </submittedName>
</protein>
<accession>A0A2P2PP00</accession>
<reference evidence="1" key="1">
    <citation type="submission" date="2018-02" db="EMBL/GenBank/DDBJ databases">
        <title>Rhizophora mucronata_Transcriptome.</title>
        <authorList>
            <person name="Meera S.P."/>
            <person name="Sreeshan A."/>
            <person name="Augustine A."/>
        </authorList>
    </citation>
    <scope>NUCLEOTIDE SEQUENCE</scope>
    <source>
        <tissue evidence="1">Leaf</tissue>
    </source>
</reference>
<dbReference type="EMBL" id="GGEC01075973">
    <property type="protein sequence ID" value="MBX56457.1"/>
    <property type="molecule type" value="Transcribed_RNA"/>
</dbReference>